<dbReference type="PROSITE" id="PS50017">
    <property type="entry name" value="DEATH_DOMAIN"/>
    <property type="match status" value="1"/>
</dbReference>
<accession>A0AA88XTB8</accession>
<dbReference type="Pfam" id="PF00090">
    <property type="entry name" value="TSP_1"/>
    <property type="match status" value="1"/>
</dbReference>
<evidence type="ECO:0000256" key="11">
    <source>
        <dbReference type="ARBA" id="ARBA00022989"/>
    </source>
</evidence>
<feature type="region of interest" description="Disordered" evidence="18">
    <location>
        <begin position="371"/>
        <end position="405"/>
    </location>
</feature>
<evidence type="ECO:0000256" key="15">
    <source>
        <dbReference type="ARBA" id="ARBA00023180"/>
    </source>
</evidence>
<proteinExistence type="inferred from homology"/>
<dbReference type="InterPro" id="IPR057755">
    <property type="entry name" value="UNC5A-D-like_N"/>
</dbReference>
<dbReference type="EMBL" id="VSWD01000010">
    <property type="protein sequence ID" value="KAK3091364.1"/>
    <property type="molecule type" value="Genomic_DNA"/>
</dbReference>
<evidence type="ECO:0000256" key="8">
    <source>
        <dbReference type="ARBA" id="ARBA00022729"/>
    </source>
</evidence>
<keyword evidence="7" id="KW-0812">Transmembrane</keyword>
<dbReference type="FunFam" id="2.20.100.10:FF:000067">
    <property type="entry name" value="Hemicentin 1"/>
    <property type="match status" value="1"/>
</dbReference>
<dbReference type="InterPro" id="IPR000884">
    <property type="entry name" value="TSP1_rpt"/>
</dbReference>
<dbReference type="InterPro" id="IPR000488">
    <property type="entry name" value="Death_dom"/>
</dbReference>
<organism evidence="22 23">
    <name type="scientific">Pinctada imbricata</name>
    <name type="common">Atlantic pearl-oyster</name>
    <name type="synonym">Pinctada martensii</name>
    <dbReference type="NCBI Taxonomy" id="66713"/>
    <lineage>
        <taxon>Eukaryota</taxon>
        <taxon>Metazoa</taxon>
        <taxon>Spiralia</taxon>
        <taxon>Lophotrochozoa</taxon>
        <taxon>Mollusca</taxon>
        <taxon>Bivalvia</taxon>
        <taxon>Autobranchia</taxon>
        <taxon>Pteriomorphia</taxon>
        <taxon>Pterioida</taxon>
        <taxon>Pterioidea</taxon>
        <taxon>Pteriidae</taxon>
        <taxon>Pinctada</taxon>
    </lineage>
</organism>
<dbReference type="Pfam" id="PF00791">
    <property type="entry name" value="ZU5"/>
    <property type="match status" value="1"/>
</dbReference>
<gene>
    <name evidence="22" type="ORF">FSP39_019263</name>
</gene>
<dbReference type="PANTHER" id="PTHR12582">
    <property type="entry name" value="NETRIN RECEPTOR UNC5"/>
    <property type="match status" value="1"/>
</dbReference>
<comment type="function">
    <text evidence="17">Receptor for netrin required for axon guidance. Mediates axon repulsion of neuronal growth cones in the developing nervous system upon ligand binding.</text>
</comment>
<dbReference type="InterPro" id="IPR011029">
    <property type="entry name" value="DEATH-like_dom_sf"/>
</dbReference>
<feature type="chain" id="PRO_5041518859" description="Netrin receptor UNC5" evidence="17">
    <location>
        <begin position="29"/>
        <end position="950"/>
    </location>
</feature>
<dbReference type="InterPro" id="IPR007110">
    <property type="entry name" value="Ig-like_dom"/>
</dbReference>
<sequence>MMGTILWKCPLSLFQAGVFMFLTNSLIAQSRDFVADASILGNDPRFHDQPVFVQEPEDSYYIVKSKPITVTCKAINTARIKFKCAEQWIDPMSRQNIVDTNTNRKILAASIEVVKDDVEEYFGGSVYWCECYGYKTLSGDNDDYDIMSKKGEIEIAYLRKTFERRPIPVRVSVSEPAVLSCLPPEGKPLPEVFWLKDGEEIDVKNEKNYIIAHNGDLLINQAALSNMGNYTCGARNKVTRRLSLPPVPLTVYVNGSWSSWSRWSECSTKCGKGYQRRQRTCSNPAPINGGAACPGEKIQRLECSNLCPVDGGWTEWSSWSTCSPECVHHRTRSCARPAPREGGSYCRGSDLDGANCTGGMCRDRRHYGNYPHNAGMDQSEKDLGGASSPEEEKMNKNSTDLSSVPPDLTQVVMVPHHSTSPSPVDMPNNNYAPFENIYDKPDINISTSDTRHSLIKNGNTVIVEPSINLDRSLTDMSVQDARNLQIATPGGLVSPNGIPTNENLTNSRLSMTSVQLPSNIETEAVTWGTFNHLGGRLVLPESGVSLTIPEGAVKKGSHEELFLGICRDDKDRPKLSDRQTIVSPVIVCGPQVPGMLKKAIILSFQHCANMRQGGWMLTLCNSDAPPEDPPQWKKTVTLGQETINTQVYTQLDPNQCHVMTEALSWYTVIGEAVPNGRPVKILRLAAFAPMTPPSMDFSIRVYVVEDTQDALEGVVQEERKFGGRLLDKPKQIPFQDGGHNLCLTIEGLSPGWRSKLAANYQEIPFQHIWSGNQNSLHCSFSLELVDRAVQDVSCKIQVYQKAILSNRQVLHIQSHYKDKVPAVCSTPSSTLKGRSSTVTTNSSSGFSSMVALDPHGTNFRLPPHIRSQLCMLLDPPNVRGNDWRMLAQALTVDRYIQYFATKSSPTEHILNLWEARHREESAITDLMNIFRVMGRMDAAAVIEKDIGSWL</sequence>
<dbReference type="PROSITE" id="PS50092">
    <property type="entry name" value="TSP1"/>
    <property type="match status" value="2"/>
</dbReference>
<dbReference type="InterPro" id="IPR000906">
    <property type="entry name" value="ZU5_dom"/>
</dbReference>
<evidence type="ECO:0000256" key="1">
    <source>
        <dbReference type="ARBA" id="ARBA00004239"/>
    </source>
</evidence>
<keyword evidence="6" id="KW-0245">EGF-like domain</keyword>
<keyword evidence="5" id="KW-0964">Secreted</keyword>
<evidence type="ECO:0000256" key="10">
    <source>
        <dbReference type="ARBA" id="ARBA00022837"/>
    </source>
</evidence>
<dbReference type="InterPro" id="IPR033772">
    <property type="entry name" value="UPA"/>
</dbReference>
<keyword evidence="16 17" id="KW-0393">Immunoglobulin domain</keyword>
<dbReference type="SUPFAM" id="SSF48726">
    <property type="entry name" value="Immunoglobulin"/>
    <property type="match status" value="1"/>
</dbReference>
<dbReference type="PRINTS" id="PR01705">
    <property type="entry name" value="TSP1REPEAT"/>
</dbReference>
<evidence type="ECO:0000256" key="13">
    <source>
        <dbReference type="ARBA" id="ARBA00023157"/>
    </source>
</evidence>
<protein>
    <recommendedName>
        <fullName evidence="17">Netrin receptor UNC5</fullName>
    </recommendedName>
</protein>
<keyword evidence="8 17" id="KW-0732">Signal</keyword>
<evidence type="ECO:0000259" key="21">
    <source>
        <dbReference type="PROSITE" id="PS51145"/>
    </source>
</evidence>
<dbReference type="InterPro" id="IPR036179">
    <property type="entry name" value="Ig-like_dom_sf"/>
</dbReference>
<dbReference type="GO" id="GO:0008045">
    <property type="term" value="P:motor neuron axon guidance"/>
    <property type="evidence" value="ECO:0007669"/>
    <property type="project" value="TreeGrafter"/>
</dbReference>
<comment type="subcellular location">
    <subcellularLocation>
        <location evidence="17">Cell membrane</location>
        <topology evidence="17">Single-pass type I membrane protein</topology>
    </subcellularLocation>
    <subcellularLocation>
        <location evidence="2">Membrane</location>
        <topology evidence="2">Single-pass type I membrane protein</topology>
    </subcellularLocation>
    <subcellularLocation>
        <location evidence="1">Secreted</location>
        <location evidence="1">Extracellular space</location>
    </subcellularLocation>
</comment>
<dbReference type="Pfam" id="PF07679">
    <property type="entry name" value="I-set"/>
    <property type="match status" value="1"/>
</dbReference>
<keyword evidence="12" id="KW-0472">Membrane</keyword>
<dbReference type="GO" id="GO:0005576">
    <property type="term" value="C:extracellular region"/>
    <property type="evidence" value="ECO:0007669"/>
    <property type="project" value="UniProtKB-SubCell"/>
</dbReference>
<dbReference type="Pfam" id="PF00531">
    <property type="entry name" value="Death"/>
    <property type="match status" value="1"/>
</dbReference>
<evidence type="ECO:0000259" key="20">
    <source>
        <dbReference type="PROSITE" id="PS50835"/>
    </source>
</evidence>
<dbReference type="PROSITE" id="PS50835">
    <property type="entry name" value="IG_LIKE"/>
    <property type="match status" value="1"/>
</dbReference>
<evidence type="ECO:0000313" key="22">
    <source>
        <dbReference type="EMBL" id="KAK3091364.1"/>
    </source>
</evidence>
<dbReference type="CDD" id="cd08781">
    <property type="entry name" value="Death_UNC5-like"/>
    <property type="match status" value="1"/>
</dbReference>
<feature type="domain" description="Death" evidence="19">
    <location>
        <begin position="880"/>
        <end position="946"/>
    </location>
</feature>
<evidence type="ECO:0000256" key="4">
    <source>
        <dbReference type="ARBA" id="ARBA00022473"/>
    </source>
</evidence>
<dbReference type="FunFam" id="2.20.100.10:FF:000002">
    <property type="entry name" value="Unc-5 netrin receptor C"/>
    <property type="match status" value="1"/>
</dbReference>
<evidence type="ECO:0000256" key="6">
    <source>
        <dbReference type="ARBA" id="ARBA00022536"/>
    </source>
</evidence>
<dbReference type="Gene3D" id="2.20.100.10">
    <property type="entry name" value="Thrombospondin type-1 (TSP1) repeat"/>
    <property type="match status" value="2"/>
</dbReference>
<dbReference type="SUPFAM" id="SSF47986">
    <property type="entry name" value="DEATH domain"/>
    <property type="match status" value="1"/>
</dbReference>
<dbReference type="PROSITE" id="PS51145">
    <property type="entry name" value="ZU5"/>
    <property type="match status" value="1"/>
</dbReference>
<dbReference type="InterPro" id="IPR003599">
    <property type="entry name" value="Ig_sub"/>
</dbReference>
<keyword evidence="13" id="KW-1015">Disulfide bond</keyword>
<keyword evidence="23" id="KW-1185">Reference proteome</keyword>
<dbReference type="SMART" id="SM00409">
    <property type="entry name" value="IG"/>
    <property type="match status" value="1"/>
</dbReference>
<name>A0AA88XTB8_PINIB</name>
<evidence type="ECO:0000313" key="23">
    <source>
        <dbReference type="Proteomes" id="UP001186944"/>
    </source>
</evidence>
<dbReference type="Proteomes" id="UP001186944">
    <property type="component" value="Unassembled WGS sequence"/>
</dbReference>
<dbReference type="FunFam" id="1.10.533.10:FF:000092">
    <property type="entry name" value="Netrin receptor unc-5"/>
    <property type="match status" value="1"/>
</dbReference>
<dbReference type="SMART" id="SM00005">
    <property type="entry name" value="DEATH"/>
    <property type="match status" value="1"/>
</dbReference>
<feature type="domain" description="Ig-like" evidence="20">
    <location>
        <begin position="160"/>
        <end position="243"/>
    </location>
</feature>
<evidence type="ECO:0000256" key="5">
    <source>
        <dbReference type="ARBA" id="ARBA00022525"/>
    </source>
</evidence>
<dbReference type="SMART" id="SM00408">
    <property type="entry name" value="IGc2"/>
    <property type="match status" value="1"/>
</dbReference>
<evidence type="ECO:0000256" key="3">
    <source>
        <dbReference type="ARBA" id="ARBA00009844"/>
    </source>
</evidence>
<keyword evidence="15" id="KW-0325">Glycoprotein</keyword>
<evidence type="ECO:0000256" key="17">
    <source>
        <dbReference type="RuleBase" id="RU367033"/>
    </source>
</evidence>
<evidence type="ECO:0000256" key="12">
    <source>
        <dbReference type="ARBA" id="ARBA00023136"/>
    </source>
</evidence>
<feature type="domain" description="ZU5" evidence="21">
    <location>
        <begin position="524"/>
        <end position="672"/>
    </location>
</feature>
<evidence type="ECO:0000256" key="14">
    <source>
        <dbReference type="ARBA" id="ARBA00023170"/>
    </source>
</evidence>
<dbReference type="InterPro" id="IPR037936">
    <property type="entry name" value="UNC5A-D"/>
</dbReference>
<dbReference type="InterPro" id="IPR003598">
    <property type="entry name" value="Ig_sub2"/>
</dbReference>
<keyword evidence="10" id="KW-0106">Calcium</keyword>
<evidence type="ECO:0000256" key="9">
    <source>
        <dbReference type="ARBA" id="ARBA00022737"/>
    </source>
</evidence>
<dbReference type="AlphaFoldDB" id="A0AA88XTB8"/>
<keyword evidence="4 17" id="KW-0217">Developmental protein</keyword>
<dbReference type="InterPro" id="IPR013098">
    <property type="entry name" value="Ig_I-set"/>
</dbReference>
<reference evidence="22" key="1">
    <citation type="submission" date="2019-08" db="EMBL/GenBank/DDBJ databases">
        <title>The improved chromosome-level genome for the pearl oyster Pinctada fucata martensii using PacBio sequencing and Hi-C.</title>
        <authorList>
            <person name="Zheng Z."/>
        </authorList>
    </citation>
    <scope>NUCLEOTIDE SEQUENCE</scope>
    <source>
        <strain evidence="22">ZZ-2019</strain>
        <tissue evidence="22">Adductor muscle</tissue>
    </source>
</reference>
<keyword evidence="14 17" id="KW-0675">Receptor</keyword>
<dbReference type="Pfam" id="PF25609">
    <property type="entry name" value="Unc5_NetrinR_N"/>
    <property type="match status" value="1"/>
</dbReference>
<dbReference type="InterPro" id="IPR013783">
    <property type="entry name" value="Ig-like_fold"/>
</dbReference>
<dbReference type="SMART" id="SM00209">
    <property type="entry name" value="TSP1"/>
    <property type="match status" value="2"/>
</dbReference>
<keyword evidence="11" id="KW-1133">Transmembrane helix</keyword>
<evidence type="ECO:0000259" key="19">
    <source>
        <dbReference type="PROSITE" id="PS50017"/>
    </source>
</evidence>
<comment type="similarity">
    <text evidence="3 17">Belongs to the unc-5 family.</text>
</comment>
<dbReference type="PANTHER" id="PTHR12582:SF47">
    <property type="entry name" value="NETRIN RECEPTOR UNC-5"/>
    <property type="match status" value="1"/>
</dbReference>
<dbReference type="SUPFAM" id="SSF82895">
    <property type="entry name" value="TSP-1 type 1 repeat"/>
    <property type="match status" value="2"/>
</dbReference>
<evidence type="ECO:0000256" key="18">
    <source>
        <dbReference type="SAM" id="MobiDB-lite"/>
    </source>
</evidence>
<dbReference type="InterPro" id="IPR036383">
    <property type="entry name" value="TSP1_rpt_sf"/>
</dbReference>
<feature type="signal peptide" evidence="17">
    <location>
        <begin position="1"/>
        <end position="28"/>
    </location>
</feature>
<dbReference type="SMART" id="SM00218">
    <property type="entry name" value="ZU5"/>
    <property type="match status" value="1"/>
</dbReference>
<keyword evidence="9" id="KW-0677">Repeat</keyword>
<dbReference type="Gene3D" id="2.60.220.30">
    <property type="match status" value="1"/>
</dbReference>
<evidence type="ECO:0000256" key="16">
    <source>
        <dbReference type="ARBA" id="ARBA00023319"/>
    </source>
</evidence>
<comment type="caution">
    <text evidence="22">The sequence shown here is derived from an EMBL/GenBank/DDBJ whole genome shotgun (WGS) entry which is preliminary data.</text>
</comment>
<dbReference type="GO" id="GO:0005886">
    <property type="term" value="C:plasma membrane"/>
    <property type="evidence" value="ECO:0007669"/>
    <property type="project" value="UniProtKB-SubCell"/>
</dbReference>
<dbReference type="Pfam" id="PF17217">
    <property type="entry name" value="UPA"/>
    <property type="match status" value="1"/>
</dbReference>
<dbReference type="Gene3D" id="1.10.533.10">
    <property type="entry name" value="Death Domain, Fas"/>
    <property type="match status" value="1"/>
</dbReference>
<evidence type="ECO:0000256" key="2">
    <source>
        <dbReference type="ARBA" id="ARBA00004479"/>
    </source>
</evidence>
<dbReference type="GO" id="GO:0005042">
    <property type="term" value="F:netrin receptor activity"/>
    <property type="evidence" value="ECO:0007669"/>
    <property type="project" value="UniProtKB-UniRule"/>
</dbReference>
<evidence type="ECO:0000256" key="7">
    <source>
        <dbReference type="ARBA" id="ARBA00022692"/>
    </source>
</evidence>
<dbReference type="Gene3D" id="2.60.40.10">
    <property type="entry name" value="Immunoglobulins"/>
    <property type="match status" value="2"/>
</dbReference>